<feature type="compositionally biased region" description="Basic and acidic residues" evidence="1">
    <location>
        <begin position="311"/>
        <end position="331"/>
    </location>
</feature>
<organism evidence="2 3">
    <name type="scientific">Parascaris equorum</name>
    <name type="common">Equine roundworm</name>
    <dbReference type="NCBI Taxonomy" id="6256"/>
    <lineage>
        <taxon>Eukaryota</taxon>
        <taxon>Metazoa</taxon>
        <taxon>Ecdysozoa</taxon>
        <taxon>Nematoda</taxon>
        <taxon>Chromadorea</taxon>
        <taxon>Rhabditida</taxon>
        <taxon>Spirurina</taxon>
        <taxon>Ascaridomorpha</taxon>
        <taxon>Ascaridoidea</taxon>
        <taxon>Ascarididae</taxon>
        <taxon>Parascaris</taxon>
    </lineage>
</organism>
<feature type="compositionally biased region" description="Basic and acidic residues" evidence="1">
    <location>
        <begin position="340"/>
        <end position="370"/>
    </location>
</feature>
<proteinExistence type="predicted"/>
<feature type="compositionally biased region" description="Basic and acidic residues" evidence="1">
    <location>
        <begin position="583"/>
        <end position="611"/>
    </location>
</feature>
<sequence length="611" mass="69522">MLQEQEVSRSNFNEGSGGATQIVASAKGNAVPELTASVSDADPEVESSTRDLSNISLLEKSGNVPMMEPMPLSRSTPIRRKRMVPCKKNPLVDDTKLQPVMEPGGYEERQAGPVNYEKIAISGGNGALKDTSKQLEGSRWLRIGEREDIIKQKSVPESQGATNKGSPVSFEEGGQLRKKREERWSKEKEKSESWKRKNDEEMMRMRGENGKGGNEEHERQLPQQQGTGEGRLEKGGGVTEVRKESHDEGDKRLKRDRNKQKQNMERSERSEERRKREIEREEDGEESKKRNEERTERDRASQSPFDEVAGEDGKERLILGDKGRRYGREGASEEWVPLGKEAEERGRTGETKESLQERKLREGSELRKDNQGSARARLGKGRQIGEGEGPERRQLEEEKKNEDEKRGEEEKLRMAAVGSCKTGEEGHVRKERDGLTKIEGGKKRLTGEDGQGQVEKRQEREEKEHLDVEKEDEEGNVDAVHSEGLYSEEAEAPPLTPWGEESQLIKDTPQTSFTRASSVSLSSEASQQISYDATRALKQSSENAEEEKELFQRRLGEEKVMKERRKEFTMKRKKYKNPQSDDGIDKKERRSNEGKQSKLWKEKVPKEKDDT</sequence>
<feature type="compositionally biased region" description="Polar residues" evidence="1">
    <location>
        <begin position="155"/>
        <end position="166"/>
    </location>
</feature>
<keyword evidence="2" id="KW-1185">Reference proteome</keyword>
<feature type="compositionally biased region" description="Basic and acidic residues" evidence="1">
    <location>
        <begin position="454"/>
        <end position="468"/>
    </location>
</feature>
<dbReference type="AlphaFoldDB" id="A0A914S389"/>
<dbReference type="Proteomes" id="UP000887564">
    <property type="component" value="Unplaced"/>
</dbReference>
<feature type="compositionally biased region" description="Basic and acidic residues" evidence="1">
    <location>
        <begin position="286"/>
        <end position="300"/>
    </location>
</feature>
<evidence type="ECO:0000313" key="3">
    <source>
        <dbReference type="WBParaSite" id="PEQ_0000876101-mRNA-1"/>
    </source>
</evidence>
<feature type="compositionally biased region" description="Basic and acidic residues" evidence="1">
    <location>
        <begin position="549"/>
        <end position="570"/>
    </location>
</feature>
<name>A0A914S389_PAREQ</name>
<feature type="compositionally biased region" description="Basic and acidic residues" evidence="1">
    <location>
        <begin position="179"/>
        <end position="220"/>
    </location>
</feature>
<feature type="compositionally biased region" description="Basic and acidic residues" evidence="1">
    <location>
        <begin position="142"/>
        <end position="151"/>
    </location>
</feature>
<dbReference type="WBParaSite" id="PEQ_0000876101-mRNA-1">
    <property type="protein sequence ID" value="PEQ_0000876101-mRNA-1"/>
    <property type="gene ID" value="PEQ_0000876101"/>
</dbReference>
<evidence type="ECO:0000256" key="1">
    <source>
        <dbReference type="SAM" id="MobiDB-lite"/>
    </source>
</evidence>
<feature type="region of interest" description="Disordered" evidence="1">
    <location>
        <begin position="1"/>
        <end position="109"/>
    </location>
</feature>
<feature type="compositionally biased region" description="Basic and acidic residues" evidence="1">
    <location>
        <begin position="422"/>
        <end position="447"/>
    </location>
</feature>
<feature type="compositionally biased region" description="Basic and acidic residues" evidence="1">
    <location>
        <begin position="230"/>
        <end position="253"/>
    </location>
</feature>
<evidence type="ECO:0000313" key="2">
    <source>
        <dbReference type="Proteomes" id="UP000887564"/>
    </source>
</evidence>
<feature type="compositionally biased region" description="Basic and acidic residues" evidence="1">
    <location>
        <begin position="262"/>
        <end position="279"/>
    </location>
</feature>
<feature type="compositionally biased region" description="Basic and acidic residues" evidence="1">
    <location>
        <begin position="383"/>
        <end position="413"/>
    </location>
</feature>
<feature type="compositionally biased region" description="Low complexity" evidence="1">
    <location>
        <begin position="516"/>
        <end position="530"/>
    </location>
</feature>
<accession>A0A914S389</accession>
<reference evidence="3" key="1">
    <citation type="submission" date="2022-11" db="UniProtKB">
        <authorList>
            <consortium name="WormBaseParasite"/>
        </authorList>
    </citation>
    <scope>IDENTIFICATION</scope>
</reference>
<protein>
    <submittedName>
        <fullName evidence="3">Uncharacterized protein</fullName>
    </submittedName>
</protein>
<feature type="region of interest" description="Disordered" evidence="1">
    <location>
        <begin position="123"/>
        <end position="611"/>
    </location>
</feature>